<comment type="caution">
    <text evidence="5">The sequence shown here is derived from an EMBL/GenBank/DDBJ whole genome shotgun (WGS) entry which is preliminary data.</text>
</comment>
<comment type="subunit">
    <text evidence="4">Heterotetramer; composed of 2 small (MOCS2A) and 2 large (MOCS2B) subunits.</text>
</comment>
<comment type="pathway">
    <text evidence="4">Cofactor biosynthesis; molybdopterin biosynthesis.</text>
</comment>
<comment type="similarity">
    <text evidence="4">Belongs to the MoaE family. MOCS2B subfamily.</text>
</comment>
<gene>
    <name evidence="4" type="primary">Mocs2</name>
    <name evidence="5" type="ORF">ILUMI_24557</name>
</gene>
<dbReference type="GO" id="GO:1990140">
    <property type="term" value="C:molybdopterin synthase complex"/>
    <property type="evidence" value="ECO:0007669"/>
    <property type="project" value="UniProtKB-UniRule"/>
</dbReference>
<comment type="function">
    <text evidence="4">Catalytic subunit of the molybdopterin synthase complex, a complex that catalyzes the conversion of precursor Z into molybdopterin. Acts by mediating the incorporation of 2 sulfur atoms from thiocarboxylated MOCS2A into precursor Z to generate a dithiolene group.</text>
</comment>
<feature type="binding site" evidence="4">
    <location>
        <begin position="124"/>
        <end position="126"/>
    </location>
    <ligand>
        <name>substrate</name>
    </ligand>
</feature>
<dbReference type="HAMAP" id="MF_03052">
    <property type="entry name" value="MOC2B"/>
    <property type="match status" value="1"/>
</dbReference>
<keyword evidence="3 4" id="KW-0501">Molybdenum cofactor biosynthesis</keyword>
<dbReference type="PANTHER" id="PTHR23404">
    <property type="entry name" value="MOLYBDOPTERIN SYNTHASE RELATED"/>
    <property type="match status" value="1"/>
</dbReference>
<feature type="binding site" evidence="4">
    <location>
        <position position="117"/>
    </location>
    <ligand>
        <name>substrate</name>
    </ligand>
</feature>
<dbReference type="AlphaFoldDB" id="A0A8K0C8X5"/>
<dbReference type="SUPFAM" id="SSF54690">
    <property type="entry name" value="Molybdopterin synthase subunit MoaE"/>
    <property type="match status" value="1"/>
</dbReference>
<dbReference type="InterPro" id="IPR028888">
    <property type="entry name" value="MOCS2B_euk"/>
</dbReference>
<dbReference type="GO" id="GO:0030366">
    <property type="term" value="F:molybdopterin synthase activity"/>
    <property type="evidence" value="ECO:0007669"/>
    <property type="project" value="UniProtKB-UniRule"/>
</dbReference>
<dbReference type="GO" id="GO:0006777">
    <property type="term" value="P:Mo-molybdopterin cofactor biosynthetic process"/>
    <property type="evidence" value="ECO:0007669"/>
    <property type="project" value="UniProtKB-UniRule"/>
</dbReference>
<evidence type="ECO:0000256" key="2">
    <source>
        <dbReference type="ARBA" id="ARBA00022679"/>
    </source>
</evidence>
<evidence type="ECO:0000256" key="1">
    <source>
        <dbReference type="ARBA" id="ARBA00022490"/>
    </source>
</evidence>
<sequence>MEHLKLTHDKLSIEHISDLVASPKCGAISIFVGTTRDNFEGKSVVTLEYEVYESMAMKTLQSICTEIREKWSSIENIAIYHRLGNVPVKEASIVIAISSPHRKEAMEATQWCIDNVKKTVPIWKKEIYLDNPPEWKENKESSTYPPRIRLFKLDKKPETEVPFVNPYNIQINASEEEISRRIEKFIERKREEINRSNIRDFCGQRNDNAARVDAKLVKRKDSKGHLQVNRVYNTYHRDQDDFEYMKIYNPKNGIEERLKNIEIRLGFDLPTNKNIYEKLKILEDRILHLESVSPEYVQLWEKSSYFQKPSTKKRIYTLNEIDNFISHLETKKAKPESAEIVPESTTA</sequence>
<dbReference type="Pfam" id="PF02391">
    <property type="entry name" value="MoaE"/>
    <property type="match status" value="1"/>
</dbReference>
<name>A0A8K0C8X5_IGNLU</name>
<comment type="catalytic activity">
    <reaction evidence="4">
        <text>2 [molybdopterin-synthase sulfur-carrier protein]-C-terminal-Gly-aminoethanethioate + cyclic pyranopterin phosphate + H2O = molybdopterin + 2 [molybdopterin-synthase sulfur-carrier protein]-C-terminal Gly-Gly + 2 H(+)</text>
        <dbReference type="Rhea" id="RHEA:26333"/>
        <dbReference type="Rhea" id="RHEA-COMP:12202"/>
        <dbReference type="Rhea" id="RHEA-COMP:19907"/>
        <dbReference type="ChEBI" id="CHEBI:15377"/>
        <dbReference type="ChEBI" id="CHEBI:15378"/>
        <dbReference type="ChEBI" id="CHEBI:58698"/>
        <dbReference type="ChEBI" id="CHEBI:59648"/>
        <dbReference type="ChEBI" id="CHEBI:90778"/>
        <dbReference type="ChEBI" id="CHEBI:232372"/>
        <dbReference type="EC" id="2.8.1.12"/>
    </reaction>
</comment>
<dbReference type="UniPathway" id="UPA00344"/>
<dbReference type="EC" id="2.8.1.12" evidence="4"/>
<dbReference type="CDD" id="cd00756">
    <property type="entry name" value="MoaE"/>
    <property type="match status" value="1"/>
</dbReference>
<dbReference type="InterPro" id="IPR003448">
    <property type="entry name" value="Mopterin_biosynth_MoaE"/>
</dbReference>
<dbReference type="EMBL" id="VTPC01090713">
    <property type="protein sequence ID" value="KAF2881614.1"/>
    <property type="molecule type" value="Genomic_DNA"/>
</dbReference>
<comment type="miscellaneous">
    <text evidence="4">This protein is produced by a bicistronic gene which also produces the large subunit (MOCS2A).</text>
</comment>
<dbReference type="Proteomes" id="UP000801492">
    <property type="component" value="Unassembled WGS sequence"/>
</dbReference>
<evidence type="ECO:0000256" key="3">
    <source>
        <dbReference type="ARBA" id="ARBA00023150"/>
    </source>
</evidence>
<organism evidence="5 6">
    <name type="scientific">Ignelater luminosus</name>
    <name type="common">Cucubano</name>
    <name type="synonym">Pyrophorus luminosus</name>
    <dbReference type="NCBI Taxonomy" id="2038154"/>
    <lineage>
        <taxon>Eukaryota</taxon>
        <taxon>Metazoa</taxon>
        <taxon>Ecdysozoa</taxon>
        <taxon>Arthropoda</taxon>
        <taxon>Hexapoda</taxon>
        <taxon>Insecta</taxon>
        <taxon>Pterygota</taxon>
        <taxon>Neoptera</taxon>
        <taxon>Endopterygota</taxon>
        <taxon>Coleoptera</taxon>
        <taxon>Polyphaga</taxon>
        <taxon>Elateriformia</taxon>
        <taxon>Elateroidea</taxon>
        <taxon>Elateridae</taxon>
        <taxon>Agrypninae</taxon>
        <taxon>Pyrophorini</taxon>
        <taxon>Ignelater</taxon>
    </lineage>
</organism>
<evidence type="ECO:0000256" key="4">
    <source>
        <dbReference type="HAMAP-Rule" id="MF_03052"/>
    </source>
</evidence>
<dbReference type="FunFam" id="3.90.1170.40:FF:000002">
    <property type="entry name" value="Molybdopterin synthase catalytic subunit"/>
    <property type="match status" value="1"/>
</dbReference>
<keyword evidence="1 4" id="KW-0963">Cytoplasm</keyword>
<evidence type="ECO:0000313" key="6">
    <source>
        <dbReference type="Proteomes" id="UP000801492"/>
    </source>
</evidence>
<reference evidence="5" key="1">
    <citation type="submission" date="2019-08" db="EMBL/GenBank/DDBJ databases">
        <title>The genome of the North American firefly Photinus pyralis.</title>
        <authorList>
            <consortium name="Photinus pyralis genome working group"/>
            <person name="Fallon T.R."/>
            <person name="Sander Lower S.E."/>
            <person name="Weng J.-K."/>
        </authorList>
    </citation>
    <scope>NUCLEOTIDE SEQUENCE</scope>
    <source>
        <strain evidence="5">TRF0915ILg1</strain>
        <tissue evidence="5">Whole body</tissue>
    </source>
</reference>
<protein>
    <recommendedName>
        <fullName evidence="4">Molybdopterin synthase catalytic subunit</fullName>
        <ecNumber evidence="4">2.8.1.12</ecNumber>
    </recommendedName>
    <alternativeName>
        <fullName evidence="4">Molybdenum cofactor synthesis protein 2 large subunit</fullName>
    </alternativeName>
    <alternativeName>
        <fullName evidence="4">Molybdenum cofactor synthesis protein 2B</fullName>
        <shortName evidence="4">MOCS2B</shortName>
    </alternativeName>
</protein>
<dbReference type="OrthoDB" id="5531344at2759"/>
<evidence type="ECO:0000313" key="5">
    <source>
        <dbReference type="EMBL" id="KAF2881614.1"/>
    </source>
</evidence>
<accession>A0A8K0C8X5</accession>
<keyword evidence="6" id="KW-1185">Reference proteome</keyword>
<feature type="binding site" evidence="4">
    <location>
        <begin position="101"/>
        <end position="102"/>
    </location>
    <ligand>
        <name>substrate</name>
    </ligand>
</feature>
<dbReference type="Gene3D" id="3.90.1170.40">
    <property type="entry name" value="Molybdopterin biosynthesis MoaE subunit"/>
    <property type="match status" value="1"/>
</dbReference>
<keyword evidence="2 4" id="KW-0808">Transferase</keyword>
<comment type="subcellular location">
    <subcellularLocation>
        <location evidence="4">Cytoplasm</location>
    </subcellularLocation>
</comment>
<dbReference type="InterPro" id="IPR036563">
    <property type="entry name" value="MoaE_sf"/>
</dbReference>
<proteinExistence type="inferred from homology"/>